<reference evidence="1" key="1">
    <citation type="journal article" date="2015" name="Front. Microbiol.">
        <title>Combining genomic sequencing methods to explore viral diversity and reveal potential virus-host interactions.</title>
        <authorList>
            <person name="Chow C.E."/>
            <person name="Winget D.M."/>
            <person name="White R.A.III."/>
            <person name="Hallam S.J."/>
            <person name="Suttle C.A."/>
        </authorList>
    </citation>
    <scope>NUCLEOTIDE SEQUENCE</scope>
    <source>
        <strain evidence="1">Oxic1_9</strain>
    </source>
</reference>
<sequence>MNSIQNMPELLLAELELSKQIHPSNPSFLILITYLDNLLHHSPFFVRVCIEHPPSSFAFLFSFYIYDYQRSLLV</sequence>
<protein>
    <submittedName>
        <fullName evidence="1">Uncharacterized protein</fullName>
    </submittedName>
</protein>
<organism evidence="1">
    <name type="scientific">uncultured marine virus</name>
    <dbReference type="NCBI Taxonomy" id="186617"/>
    <lineage>
        <taxon>Viruses</taxon>
        <taxon>environmental samples</taxon>
    </lineage>
</organism>
<proteinExistence type="predicted"/>
<name>A0A0F7L9B9_9VIRU</name>
<reference evidence="1" key="2">
    <citation type="submission" date="2015-03" db="EMBL/GenBank/DDBJ databases">
        <authorList>
            <person name="Chow C.-E.T."/>
            <person name="Winget D.M."/>
            <person name="White R.A.III."/>
            <person name="Hallam S.J."/>
            <person name="Suttle C.A."/>
        </authorList>
    </citation>
    <scope>NUCLEOTIDE SEQUENCE</scope>
    <source>
        <strain evidence="1">Oxic1_9</strain>
    </source>
</reference>
<accession>A0A0F7L9B9</accession>
<dbReference type="EMBL" id="KR029604">
    <property type="protein sequence ID" value="AKH48490.1"/>
    <property type="molecule type" value="Genomic_DNA"/>
</dbReference>
<evidence type="ECO:0000313" key="1">
    <source>
        <dbReference type="EMBL" id="AKH48490.1"/>
    </source>
</evidence>